<dbReference type="InterPro" id="IPR052736">
    <property type="entry name" value="Stf3_sulfotransferase"/>
</dbReference>
<reference evidence="3" key="1">
    <citation type="submission" date="2016-10" db="EMBL/GenBank/DDBJ databases">
        <authorList>
            <person name="Varghese N."/>
            <person name="Submissions S."/>
        </authorList>
    </citation>
    <scope>NUCLEOTIDE SEQUENCE [LARGE SCALE GENOMIC DNA]</scope>
    <source>
        <strain evidence="3">DUS833</strain>
    </source>
</reference>
<protein>
    <submittedName>
        <fullName evidence="2">Sulfotransferase family protein</fullName>
    </submittedName>
</protein>
<dbReference type="SUPFAM" id="SSF52540">
    <property type="entry name" value="P-loop containing nucleoside triphosphate hydrolases"/>
    <property type="match status" value="1"/>
</dbReference>
<keyword evidence="1" id="KW-0812">Transmembrane</keyword>
<dbReference type="Pfam" id="PF13469">
    <property type="entry name" value="Sulfotransfer_3"/>
    <property type="match status" value="1"/>
</dbReference>
<keyword evidence="3" id="KW-1185">Reference proteome</keyword>
<evidence type="ECO:0000313" key="3">
    <source>
        <dbReference type="Proteomes" id="UP000199365"/>
    </source>
</evidence>
<accession>A0A1H1JIK7</accession>
<feature type="transmembrane region" description="Helical" evidence="1">
    <location>
        <begin position="6"/>
        <end position="25"/>
    </location>
</feature>
<dbReference type="PANTHER" id="PTHR36451:SF1">
    <property type="entry name" value="OMEGA-HYDROXY-BETA-DIHYDROMENAQUINONE-9 SULFOTRANSFERASE STF3"/>
    <property type="match status" value="1"/>
</dbReference>
<evidence type="ECO:0000256" key="1">
    <source>
        <dbReference type="SAM" id="Phobius"/>
    </source>
</evidence>
<dbReference type="STRING" id="157910.SAMN05445850_4868"/>
<dbReference type="Gene3D" id="3.40.50.300">
    <property type="entry name" value="P-loop containing nucleotide triphosphate hydrolases"/>
    <property type="match status" value="1"/>
</dbReference>
<sequence>MLFMVLISYFFLVTCCPFFLWRSFLVVAREVIRSREVTLNQKRSMAWHLCKELIYAPFFTVLWYLDEILFSRFAQQKLARPVFIMSQPRSGTTFLLRTLSLDANTFFSLTHLEWRFPFITLWKILDILGLRKCVEGISYWPNTELGRLAAKIHEHRLGSVEEHGIFFEERMYHHYFTFRRFPFIEVLKRVMEVQMLSAREKRKLLLTFRKTVQKTAYYRGAGRTWLTKENESVDLYKLLHDEFNDANFVAIVRPPEGFVSSYVTMSDICTKAKHGVDPQLIADWDKENMKFRKEECLKLIEFCGELERSNAITYLTFDQFTTEIQHTVERIYAAIGVPLSSDYARLLADMQAEQDRRDSGYVNAPRSVDGFEAFGAFVARIGAGAGAPEHGLATQHNL</sequence>
<dbReference type="PANTHER" id="PTHR36451">
    <property type="entry name" value="PAPS-DEPENDENT SULFOTRANSFERASE STF3"/>
    <property type="match status" value="1"/>
</dbReference>
<keyword evidence="1" id="KW-0472">Membrane</keyword>
<dbReference type="GO" id="GO:0016740">
    <property type="term" value="F:transferase activity"/>
    <property type="evidence" value="ECO:0007669"/>
    <property type="project" value="UniProtKB-KW"/>
</dbReference>
<dbReference type="InterPro" id="IPR027417">
    <property type="entry name" value="P-loop_NTPase"/>
</dbReference>
<organism evidence="2 3">
    <name type="scientific">Paraburkholderia tuberum</name>
    <dbReference type="NCBI Taxonomy" id="157910"/>
    <lineage>
        <taxon>Bacteria</taxon>
        <taxon>Pseudomonadati</taxon>
        <taxon>Pseudomonadota</taxon>
        <taxon>Betaproteobacteria</taxon>
        <taxon>Burkholderiales</taxon>
        <taxon>Burkholderiaceae</taxon>
        <taxon>Paraburkholderia</taxon>
    </lineage>
</organism>
<dbReference type="AlphaFoldDB" id="A0A1H1JIK7"/>
<name>A0A1H1JIK7_9BURK</name>
<feature type="transmembrane region" description="Helical" evidence="1">
    <location>
        <begin position="46"/>
        <end position="65"/>
    </location>
</feature>
<keyword evidence="1" id="KW-1133">Transmembrane helix</keyword>
<dbReference type="EMBL" id="FNKX01000002">
    <property type="protein sequence ID" value="SDR49475.1"/>
    <property type="molecule type" value="Genomic_DNA"/>
</dbReference>
<proteinExistence type="predicted"/>
<evidence type="ECO:0000313" key="2">
    <source>
        <dbReference type="EMBL" id="SDR49475.1"/>
    </source>
</evidence>
<gene>
    <name evidence="2" type="ORF">SAMN05445850_4868</name>
</gene>
<keyword evidence="2" id="KW-0808">Transferase</keyword>
<dbReference type="Proteomes" id="UP000199365">
    <property type="component" value="Unassembled WGS sequence"/>
</dbReference>